<accession>A0AAN6S6Y4</accession>
<evidence type="ECO:0000313" key="3">
    <source>
        <dbReference type="Proteomes" id="UP001303473"/>
    </source>
</evidence>
<reference evidence="3" key="1">
    <citation type="journal article" date="2023" name="Mol. Phylogenet. Evol.">
        <title>Genome-scale phylogeny and comparative genomics of the fungal order Sordariales.</title>
        <authorList>
            <person name="Hensen N."/>
            <person name="Bonometti L."/>
            <person name="Westerberg I."/>
            <person name="Brannstrom I.O."/>
            <person name="Guillou S."/>
            <person name="Cros-Aarteil S."/>
            <person name="Calhoun S."/>
            <person name="Haridas S."/>
            <person name="Kuo A."/>
            <person name="Mondo S."/>
            <person name="Pangilinan J."/>
            <person name="Riley R."/>
            <person name="LaButti K."/>
            <person name="Andreopoulos B."/>
            <person name="Lipzen A."/>
            <person name="Chen C."/>
            <person name="Yan M."/>
            <person name="Daum C."/>
            <person name="Ng V."/>
            <person name="Clum A."/>
            <person name="Steindorff A."/>
            <person name="Ohm R.A."/>
            <person name="Martin F."/>
            <person name="Silar P."/>
            <person name="Natvig D.O."/>
            <person name="Lalanne C."/>
            <person name="Gautier V."/>
            <person name="Ament-Velasquez S.L."/>
            <person name="Kruys A."/>
            <person name="Hutchinson M.I."/>
            <person name="Powell A.J."/>
            <person name="Barry K."/>
            <person name="Miller A.N."/>
            <person name="Grigoriev I.V."/>
            <person name="Debuchy R."/>
            <person name="Gladieux P."/>
            <person name="Hiltunen Thoren M."/>
            <person name="Johannesson H."/>
        </authorList>
    </citation>
    <scope>NUCLEOTIDE SEQUENCE [LARGE SCALE GENOMIC DNA]</scope>
    <source>
        <strain evidence="3">CBS 340.73</strain>
    </source>
</reference>
<gene>
    <name evidence="2" type="ORF">QBC46DRAFT_338662</name>
</gene>
<evidence type="ECO:0000313" key="2">
    <source>
        <dbReference type="EMBL" id="KAK3943412.1"/>
    </source>
</evidence>
<proteinExistence type="predicted"/>
<sequence>MVSLDEVDDFEAPITIMPGPGPVVEVRGCNKLLARDIGGCGYAEVTLGQFTVSGWGDLSSPLLPCPRGRRRGLIAGSSFGIFRKFPDASIWRSDAGSRKGWHTTSSIVHKYTDMCRLHYIIAGIDGDLAQHYPLLSTVKTALRPKEDYFAIVYEFVPDCGGGGLPATAAEMQRQLDFFWLIRLFMDMSDLVCPWSTGWSGMAYGRLLLAMIGIDNFYGIGSTDDDDGTDSTDNDGGDGSDSSLIAGVLSPRGGRHGIV</sequence>
<evidence type="ECO:0000256" key="1">
    <source>
        <dbReference type="SAM" id="MobiDB-lite"/>
    </source>
</evidence>
<organism evidence="2 3">
    <name type="scientific">Diplogelasinospora grovesii</name>
    <dbReference type="NCBI Taxonomy" id="303347"/>
    <lineage>
        <taxon>Eukaryota</taxon>
        <taxon>Fungi</taxon>
        <taxon>Dikarya</taxon>
        <taxon>Ascomycota</taxon>
        <taxon>Pezizomycotina</taxon>
        <taxon>Sordariomycetes</taxon>
        <taxon>Sordariomycetidae</taxon>
        <taxon>Sordariales</taxon>
        <taxon>Diplogelasinosporaceae</taxon>
        <taxon>Diplogelasinospora</taxon>
    </lineage>
</organism>
<protein>
    <submittedName>
        <fullName evidence="2">Uncharacterized protein</fullName>
    </submittedName>
</protein>
<dbReference type="EMBL" id="MU853766">
    <property type="protein sequence ID" value="KAK3943412.1"/>
    <property type="molecule type" value="Genomic_DNA"/>
</dbReference>
<feature type="compositionally biased region" description="Acidic residues" evidence="1">
    <location>
        <begin position="224"/>
        <end position="237"/>
    </location>
</feature>
<name>A0AAN6S6Y4_9PEZI</name>
<feature type="region of interest" description="Disordered" evidence="1">
    <location>
        <begin position="224"/>
        <end position="258"/>
    </location>
</feature>
<keyword evidence="3" id="KW-1185">Reference proteome</keyword>
<dbReference type="Proteomes" id="UP001303473">
    <property type="component" value="Unassembled WGS sequence"/>
</dbReference>
<dbReference type="AlphaFoldDB" id="A0AAN6S6Y4"/>
<comment type="caution">
    <text evidence="2">The sequence shown here is derived from an EMBL/GenBank/DDBJ whole genome shotgun (WGS) entry which is preliminary data.</text>
</comment>